<evidence type="ECO:0000256" key="8">
    <source>
        <dbReference type="SAM" id="SignalP"/>
    </source>
</evidence>
<keyword evidence="8" id="KW-0732">Signal</keyword>
<evidence type="ECO:0000256" key="1">
    <source>
        <dbReference type="ARBA" id="ARBA00004167"/>
    </source>
</evidence>
<comment type="caution">
    <text evidence="7">Lacks conserved residue(s) required for the propagation of feature annotation.</text>
</comment>
<evidence type="ECO:0000256" key="7">
    <source>
        <dbReference type="PROSITE-ProRule" id="PRU00124"/>
    </source>
</evidence>
<keyword evidence="5" id="KW-0472">Membrane</keyword>
<keyword evidence="4" id="KW-1133">Transmembrane helix</keyword>
<comment type="caution">
    <text evidence="9">The sequence shown here is derived from an EMBL/GenBank/DDBJ whole genome shotgun (WGS) entry which is preliminary data.</text>
</comment>
<dbReference type="Pfam" id="PF00057">
    <property type="entry name" value="Ldl_recept_a"/>
    <property type="match status" value="2"/>
</dbReference>
<proteinExistence type="predicted"/>
<dbReference type="InterPro" id="IPR023415">
    <property type="entry name" value="LDLR_class-A_CS"/>
</dbReference>
<dbReference type="PANTHER" id="PTHR24270">
    <property type="entry name" value="LOW-DENSITY LIPOPROTEIN RECEPTOR-RELATED"/>
    <property type="match status" value="1"/>
</dbReference>
<dbReference type="AlphaFoldDB" id="A0A8J2JXM3"/>
<evidence type="ECO:0000256" key="4">
    <source>
        <dbReference type="ARBA" id="ARBA00022989"/>
    </source>
</evidence>
<sequence>MYQLLSWTVLFLTYATRTSVNSVKFSPNCGKLEKIPGDIRTYAPWTAAIFVRLPDSTIMFLTAGTILGPNTVLSTARGPFGAVLRGTNDDGLLPPRHIFIVAAGLNSTDYDAADAHAQFSEISYLEPSMYHEDENEQYHYMIYHLKTPFDFKTPYVKAICLLEEIKDFKTPLFGFEGISSGFAVRTFKESVAELKISVVEFLSEDLCSSYFRFHYRRELNESQVVCGAKKGNGSEVVSTSLEFLKNITRDSDPNLGSEEFCFLHGSVVFFELSTQWFLATVVTLIPGRKKGQCNDQNVYIYGRIGAHINWLVSSMTCSPEFACEDEAKTCIPIKTVCNGVDNCPSGKDEQERFCKAQDECNLYTKKPMHSCGITGKCILKSELCNGKPDCDDGSDEEIELCASNPKNNFGLTLRSSGKKCPTLELPKV</sequence>
<evidence type="ECO:0000256" key="6">
    <source>
        <dbReference type="ARBA" id="ARBA00023157"/>
    </source>
</evidence>
<dbReference type="InterPro" id="IPR002172">
    <property type="entry name" value="LDrepeatLR_classA_rpt"/>
</dbReference>
<evidence type="ECO:0000256" key="5">
    <source>
        <dbReference type="ARBA" id="ARBA00023136"/>
    </source>
</evidence>
<gene>
    <name evidence="9" type="ORF">AFUS01_LOCUS18073</name>
</gene>
<accession>A0A8J2JXM3</accession>
<feature type="chain" id="PRO_5035198656" evidence="8">
    <location>
        <begin position="23"/>
        <end position="428"/>
    </location>
</feature>
<evidence type="ECO:0000256" key="2">
    <source>
        <dbReference type="ARBA" id="ARBA00022692"/>
    </source>
</evidence>
<dbReference type="OrthoDB" id="2019384at2759"/>
<dbReference type="GO" id="GO:0005886">
    <property type="term" value="C:plasma membrane"/>
    <property type="evidence" value="ECO:0007669"/>
    <property type="project" value="TreeGrafter"/>
</dbReference>
<organism evidence="9 10">
    <name type="scientific">Allacma fusca</name>
    <dbReference type="NCBI Taxonomy" id="39272"/>
    <lineage>
        <taxon>Eukaryota</taxon>
        <taxon>Metazoa</taxon>
        <taxon>Ecdysozoa</taxon>
        <taxon>Arthropoda</taxon>
        <taxon>Hexapoda</taxon>
        <taxon>Collembola</taxon>
        <taxon>Symphypleona</taxon>
        <taxon>Sminthuridae</taxon>
        <taxon>Allacma</taxon>
    </lineage>
</organism>
<name>A0A8J2JXM3_9HEXA</name>
<dbReference type="PROSITE" id="PS50068">
    <property type="entry name" value="LDLRA_2"/>
    <property type="match status" value="2"/>
</dbReference>
<dbReference type="EMBL" id="CAJVCH010177022">
    <property type="protein sequence ID" value="CAG7729353.1"/>
    <property type="molecule type" value="Genomic_DNA"/>
</dbReference>
<dbReference type="GO" id="GO:0012505">
    <property type="term" value="C:endomembrane system"/>
    <property type="evidence" value="ECO:0007669"/>
    <property type="project" value="UniProtKB-SubCell"/>
</dbReference>
<reference evidence="9" key="1">
    <citation type="submission" date="2021-06" db="EMBL/GenBank/DDBJ databases">
        <authorList>
            <person name="Hodson N. C."/>
            <person name="Mongue J. A."/>
            <person name="Jaron S. K."/>
        </authorList>
    </citation>
    <scope>NUCLEOTIDE SEQUENCE</scope>
</reference>
<evidence type="ECO:0000313" key="10">
    <source>
        <dbReference type="Proteomes" id="UP000708208"/>
    </source>
</evidence>
<keyword evidence="10" id="KW-1185">Reference proteome</keyword>
<keyword evidence="2" id="KW-0812">Transmembrane</keyword>
<keyword evidence="3" id="KW-0677">Repeat</keyword>
<keyword evidence="6" id="KW-1015">Disulfide bond</keyword>
<dbReference type="Proteomes" id="UP000708208">
    <property type="component" value="Unassembled WGS sequence"/>
</dbReference>
<dbReference type="InterPro" id="IPR050685">
    <property type="entry name" value="LDLR"/>
</dbReference>
<dbReference type="PROSITE" id="PS01209">
    <property type="entry name" value="LDLRA_1"/>
    <property type="match status" value="1"/>
</dbReference>
<evidence type="ECO:0000256" key="3">
    <source>
        <dbReference type="ARBA" id="ARBA00022737"/>
    </source>
</evidence>
<evidence type="ECO:0000313" key="9">
    <source>
        <dbReference type="EMBL" id="CAG7729353.1"/>
    </source>
</evidence>
<protein>
    <submittedName>
        <fullName evidence="9">Uncharacterized protein</fullName>
    </submittedName>
</protein>
<dbReference type="SMART" id="SM00192">
    <property type="entry name" value="LDLa"/>
    <property type="match status" value="2"/>
</dbReference>
<comment type="subcellular location">
    <subcellularLocation>
        <location evidence="1">Membrane</location>
        <topology evidence="1">Single-pass membrane protein</topology>
    </subcellularLocation>
</comment>
<dbReference type="CDD" id="cd00112">
    <property type="entry name" value="LDLa"/>
    <property type="match status" value="2"/>
</dbReference>
<feature type="signal peptide" evidence="8">
    <location>
        <begin position="1"/>
        <end position="22"/>
    </location>
</feature>